<keyword evidence="1" id="KW-1133">Transmembrane helix</keyword>
<keyword evidence="1" id="KW-0812">Transmembrane</keyword>
<dbReference type="RefSeq" id="WP_135662441.1">
    <property type="nucleotide sequence ID" value="NZ_JAMQPS010000001.1"/>
</dbReference>
<evidence type="ECO:0000313" key="3">
    <source>
        <dbReference type="Proteomes" id="UP001209694"/>
    </source>
</evidence>
<comment type="caution">
    <text evidence="2">The sequence shown here is derived from an EMBL/GenBank/DDBJ whole genome shotgun (WGS) entry which is preliminary data.</text>
</comment>
<accession>A0AAW5V8K3</accession>
<proteinExistence type="predicted"/>
<organism evidence="2 3">
    <name type="scientific">Leptospira levettii</name>
    <dbReference type="NCBI Taxonomy" id="2023178"/>
    <lineage>
        <taxon>Bacteria</taxon>
        <taxon>Pseudomonadati</taxon>
        <taxon>Spirochaetota</taxon>
        <taxon>Spirochaetia</taxon>
        <taxon>Leptospirales</taxon>
        <taxon>Leptospiraceae</taxon>
        <taxon>Leptospira</taxon>
    </lineage>
</organism>
<dbReference type="Proteomes" id="UP001209694">
    <property type="component" value="Unassembled WGS sequence"/>
</dbReference>
<evidence type="ECO:0000256" key="1">
    <source>
        <dbReference type="SAM" id="Phobius"/>
    </source>
</evidence>
<gene>
    <name evidence="2" type="ORF">ND810_05485</name>
</gene>
<dbReference type="EMBL" id="JAMQQD010000002">
    <property type="protein sequence ID" value="MCW7514600.1"/>
    <property type="molecule type" value="Genomic_DNA"/>
</dbReference>
<evidence type="ECO:0008006" key="4">
    <source>
        <dbReference type="Google" id="ProtNLM"/>
    </source>
</evidence>
<keyword evidence="1" id="KW-0472">Membrane</keyword>
<name>A0AAW5V8K3_9LEPT</name>
<evidence type="ECO:0000313" key="2">
    <source>
        <dbReference type="EMBL" id="MCW7514600.1"/>
    </source>
</evidence>
<protein>
    <recommendedName>
        <fullName evidence="4">DUF4340 domain-containing protein</fullName>
    </recommendedName>
</protein>
<reference evidence="2" key="1">
    <citation type="submission" date="2022-06" db="EMBL/GenBank/DDBJ databases">
        <title>Leptospira isolates from biofilms formed at urban environments.</title>
        <authorList>
            <person name="Ribeiro P.S."/>
            <person name="Sousa T."/>
            <person name="Carvalho N."/>
            <person name="Aburjaile F."/>
            <person name="Neves F."/>
            <person name="Oliveira D."/>
            <person name="Blanco L."/>
            <person name="Lima J."/>
            <person name="Costa F."/>
            <person name="Brenig B."/>
            <person name="Soares S."/>
            <person name="Ramos R."/>
            <person name="Goes-Neto A."/>
            <person name="Matiuzzi M."/>
            <person name="Azevedo V."/>
            <person name="Ristow P."/>
        </authorList>
    </citation>
    <scope>NUCLEOTIDE SEQUENCE</scope>
    <source>
        <strain evidence="2">VSF7</strain>
    </source>
</reference>
<dbReference type="AlphaFoldDB" id="A0AAW5V8K3"/>
<feature type="transmembrane region" description="Helical" evidence="1">
    <location>
        <begin position="5"/>
        <end position="22"/>
    </location>
</feature>
<sequence>MKQKISLVLIAFIGLFLLFYLMEDHPENITETNYWKEDWKSIQYNPPKSDWCGNLTPSFAESPMVFRKISRGWNEPALYTVTTFLDGNIVAYEGNYNVKNSFSELSVLKTKLIESSSQEIKKTYCLGEFSPSLSLSKENGADIKFQPNKQLLFGKKIGAEEGRIAVLVNDEIIAPYQYIIEKFRTPVSNFREKMYVTMSEGYIQELKFIGQGITVQAENRAKKNQYNVFVNEWSRTTGERIVLPPDVGNQWESVVKGLKIEFYPDEVGAPKFPSLTETSNPEAVLEITISGGNKIRLSLFPVWESEQGRWRPVQRQFPPYFDESITWMKEESFQNLVNAVMKVKSASRYERPNQKIQ</sequence>